<name>A0A2X2X3W8_CHRJE</name>
<dbReference type="EMBL" id="UAWB01000010">
    <property type="protein sequence ID" value="SQB45548.1"/>
    <property type="molecule type" value="Genomic_DNA"/>
</dbReference>
<dbReference type="AlphaFoldDB" id="A0A2X2X3W8"/>
<reference evidence="1 5" key="1">
    <citation type="submission" date="2016-10" db="EMBL/GenBank/DDBJ databases">
        <authorList>
            <person name="Varghese N."/>
            <person name="Submissions S."/>
        </authorList>
    </citation>
    <scope>NUCLEOTIDE SEQUENCE [LARGE SCALE GENOMIC DNA]</scope>
    <source>
        <strain evidence="1 5">DSM 19299</strain>
    </source>
</reference>
<gene>
    <name evidence="2" type="ORF">NCTC13492_01999</name>
    <name evidence="3" type="ORF">NCTC13492_02419</name>
    <name evidence="4" type="ORF">NCTC13492_02759</name>
    <name evidence="1" type="ORF">SAMN05421542_4521</name>
</gene>
<dbReference type="Proteomes" id="UP000199426">
    <property type="component" value="Unassembled WGS sequence"/>
</dbReference>
<dbReference type="EMBL" id="UAWB01000003">
    <property type="protein sequence ID" value="SQB42745.1"/>
    <property type="molecule type" value="Genomic_DNA"/>
</dbReference>
<protein>
    <submittedName>
        <fullName evidence="2">Uncharacterized protein</fullName>
    </submittedName>
</protein>
<evidence type="ECO:0000313" key="2">
    <source>
        <dbReference type="EMBL" id="SQB42745.1"/>
    </source>
</evidence>
<proteinExistence type="predicted"/>
<dbReference type="InterPro" id="IPR058074">
    <property type="entry name" value="Bacteriocin-like"/>
</dbReference>
<evidence type="ECO:0000313" key="6">
    <source>
        <dbReference type="Proteomes" id="UP000251670"/>
    </source>
</evidence>
<dbReference type="Proteomes" id="UP000251670">
    <property type="component" value="Unassembled WGS sequence"/>
</dbReference>
<dbReference type="OrthoDB" id="1264291at2"/>
<sequence>MKNLVKISREDLKSLKGGATGPGCPDDPQFGMCYPTGWPNGICMSKYQCCIQLGSPKDWCRAEYL</sequence>
<dbReference type="RefSeq" id="WP_089739517.1">
    <property type="nucleotide sequence ID" value="NZ_FNEG01000009.1"/>
</dbReference>
<evidence type="ECO:0000313" key="4">
    <source>
        <dbReference type="EMBL" id="SQB45548.1"/>
    </source>
</evidence>
<accession>A0A2X2X3W8</accession>
<organism evidence="2 6">
    <name type="scientific">Chryseobacterium jejuense</name>
    <dbReference type="NCBI Taxonomy" id="445960"/>
    <lineage>
        <taxon>Bacteria</taxon>
        <taxon>Pseudomonadati</taxon>
        <taxon>Bacteroidota</taxon>
        <taxon>Flavobacteriia</taxon>
        <taxon>Flavobacteriales</taxon>
        <taxon>Weeksellaceae</taxon>
        <taxon>Chryseobacterium group</taxon>
        <taxon>Chryseobacterium</taxon>
    </lineage>
</organism>
<keyword evidence="5" id="KW-1185">Reference proteome</keyword>
<evidence type="ECO:0000313" key="3">
    <source>
        <dbReference type="EMBL" id="SQB43693.1"/>
    </source>
</evidence>
<dbReference type="NCBIfam" id="NF047798">
    <property type="entry name" value="leader_Chryseo"/>
    <property type="match status" value="1"/>
</dbReference>
<evidence type="ECO:0000313" key="1">
    <source>
        <dbReference type="EMBL" id="SDJ83778.1"/>
    </source>
</evidence>
<dbReference type="EMBL" id="FNEG01000009">
    <property type="protein sequence ID" value="SDJ83778.1"/>
    <property type="molecule type" value="Genomic_DNA"/>
</dbReference>
<reference evidence="2 6" key="2">
    <citation type="submission" date="2018-06" db="EMBL/GenBank/DDBJ databases">
        <authorList>
            <consortium name="Pathogen Informatics"/>
            <person name="Doyle S."/>
        </authorList>
    </citation>
    <scope>NUCLEOTIDE SEQUENCE [LARGE SCALE GENOMIC DNA]</scope>
    <source>
        <strain evidence="2 6">NCTC13492</strain>
    </source>
</reference>
<evidence type="ECO:0000313" key="5">
    <source>
        <dbReference type="Proteomes" id="UP000199426"/>
    </source>
</evidence>
<dbReference type="EMBL" id="UAWB01000004">
    <property type="protein sequence ID" value="SQB43693.1"/>
    <property type="molecule type" value="Genomic_DNA"/>
</dbReference>